<evidence type="ECO:0000313" key="1">
    <source>
        <dbReference type="EMBL" id="KAK9236458.1"/>
    </source>
</evidence>
<reference evidence="2" key="1">
    <citation type="journal article" date="2024" name="Front. Bioeng. Biotechnol.">
        <title>Genome-scale model development and genomic sequencing of the oleaginous clade Lipomyces.</title>
        <authorList>
            <person name="Czajka J.J."/>
            <person name="Han Y."/>
            <person name="Kim J."/>
            <person name="Mondo S.J."/>
            <person name="Hofstad B.A."/>
            <person name="Robles A."/>
            <person name="Haridas S."/>
            <person name="Riley R."/>
            <person name="LaButti K."/>
            <person name="Pangilinan J."/>
            <person name="Andreopoulos W."/>
            <person name="Lipzen A."/>
            <person name="Yan J."/>
            <person name="Wang M."/>
            <person name="Ng V."/>
            <person name="Grigoriev I.V."/>
            <person name="Spatafora J.W."/>
            <person name="Magnuson J.K."/>
            <person name="Baker S.E."/>
            <person name="Pomraning K.R."/>
        </authorList>
    </citation>
    <scope>NUCLEOTIDE SEQUENCE [LARGE SCALE GENOMIC DNA]</scope>
    <source>
        <strain evidence="2">CBS 7786</strain>
    </source>
</reference>
<sequence>MVDVKIRPIVESDKQSWLRLWEGYLVFYEATLDDKVTETTFSRFLDKNEPVYAAVAETADGELIGMVTWVVHRSTWAIEDYIYLHDLFVSPESRLKGVGRQLIEYVYGVGKEINADRVYWHTQVHNHRAQLLYTKVGWRDGFVVYQWPQSKP</sequence>
<dbReference type="Proteomes" id="UP001433508">
    <property type="component" value="Unassembled WGS sequence"/>
</dbReference>
<organism evidence="1 2">
    <name type="scientific">Lipomyces kononenkoae</name>
    <name type="common">Yeast</name>
    <dbReference type="NCBI Taxonomy" id="34357"/>
    <lineage>
        <taxon>Eukaryota</taxon>
        <taxon>Fungi</taxon>
        <taxon>Dikarya</taxon>
        <taxon>Ascomycota</taxon>
        <taxon>Saccharomycotina</taxon>
        <taxon>Lipomycetes</taxon>
        <taxon>Lipomycetales</taxon>
        <taxon>Lipomycetaceae</taxon>
        <taxon>Lipomyces</taxon>
    </lineage>
</organism>
<accession>A0ACC3SXR3</accession>
<dbReference type="EMBL" id="MU971387">
    <property type="protein sequence ID" value="KAK9236458.1"/>
    <property type="molecule type" value="Genomic_DNA"/>
</dbReference>
<comment type="caution">
    <text evidence="1">The sequence shown here is derived from an EMBL/GenBank/DDBJ whole genome shotgun (WGS) entry which is preliminary data.</text>
</comment>
<keyword evidence="2" id="KW-1185">Reference proteome</keyword>
<evidence type="ECO:0000313" key="2">
    <source>
        <dbReference type="Proteomes" id="UP001433508"/>
    </source>
</evidence>
<protein>
    <submittedName>
        <fullName evidence="1">Acyl-CoA N-acyltransferase</fullName>
    </submittedName>
</protein>
<proteinExistence type="predicted"/>
<name>A0ACC3SXR3_LIPKO</name>
<gene>
    <name evidence="1" type="ORF">V1525DRAFT_406906</name>
</gene>